<proteinExistence type="predicted"/>
<evidence type="ECO:0000259" key="1">
    <source>
        <dbReference type="Pfam" id="PF03372"/>
    </source>
</evidence>
<name>A0ABT4PG77_9BACT</name>
<dbReference type="InterPro" id="IPR005135">
    <property type="entry name" value="Endo/exonuclease/phosphatase"/>
</dbReference>
<sequence length="272" mass="30955">MAASCTQQPQTTQLNWGTFNIRYDNPEDSLNNWQYRKDTVAAFIKAQNLDIVGMQEVLYNQLEDLKARLPEYAEVGVGREDGKTKGEYSPLFYKKDRFEVLDSNTFWLSQYPDSVGFIGWDGACCRIATWAKLKDKKSGKIFMAVNTHFDHVGVEARRKGALLIIDKIKEIVGDQPAVLTGDFNVSEESEAYQTITSNEFVLKDAMKIAKETDGVKYTFHDFGRVPQAEREKIDFIFVTPQINVLKNYIPEEGKEAGKILSDHNPQVTTLEF</sequence>
<dbReference type="Pfam" id="PF03372">
    <property type="entry name" value="Exo_endo_phos"/>
    <property type="match status" value="1"/>
</dbReference>
<protein>
    <submittedName>
        <fullName evidence="2">Endonuclease/exonuclease/phosphatase family protein</fullName>
    </submittedName>
</protein>
<gene>
    <name evidence="2" type="ORF">O6P32_04950</name>
</gene>
<dbReference type="CDD" id="cd09083">
    <property type="entry name" value="EEP-1"/>
    <property type="match status" value="1"/>
</dbReference>
<dbReference type="PANTHER" id="PTHR12121:SF36">
    <property type="entry name" value="ENDONUCLEASE_EXONUCLEASE_PHOSPHATASE DOMAIN-CONTAINING PROTEIN"/>
    <property type="match status" value="1"/>
</dbReference>
<dbReference type="SUPFAM" id="SSF56219">
    <property type="entry name" value="DNase I-like"/>
    <property type="match status" value="1"/>
</dbReference>
<comment type="caution">
    <text evidence="2">The sequence shown here is derived from an EMBL/GenBank/DDBJ whole genome shotgun (WGS) entry which is preliminary data.</text>
</comment>
<keyword evidence="2" id="KW-0540">Nuclease</keyword>
<dbReference type="GO" id="GO:0004519">
    <property type="term" value="F:endonuclease activity"/>
    <property type="evidence" value="ECO:0007669"/>
    <property type="project" value="UniProtKB-KW"/>
</dbReference>
<dbReference type="Gene3D" id="3.60.10.10">
    <property type="entry name" value="Endonuclease/exonuclease/phosphatase"/>
    <property type="match status" value="1"/>
</dbReference>
<keyword evidence="3" id="KW-1185">Reference proteome</keyword>
<dbReference type="PANTHER" id="PTHR12121">
    <property type="entry name" value="CARBON CATABOLITE REPRESSOR PROTEIN 4"/>
    <property type="match status" value="1"/>
</dbReference>
<keyword evidence="2" id="KW-0255">Endonuclease</keyword>
<evidence type="ECO:0000313" key="2">
    <source>
        <dbReference type="EMBL" id="MCZ8372057.1"/>
    </source>
</evidence>
<dbReference type="Proteomes" id="UP001141933">
    <property type="component" value="Unassembled WGS sequence"/>
</dbReference>
<dbReference type="InterPro" id="IPR050410">
    <property type="entry name" value="CCR4/nocturin_mRNA_transcr"/>
</dbReference>
<evidence type="ECO:0000313" key="3">
    <source>
        <dbReference type="Proteomes" id="UP001141933"/>
    </source>
</evidence>
<keyword evidence="2" id="KW-0378">Hydrolase</keyword>
<feature type="domain" description="Endonuclease/exonuclease/phosphatase" evidence="1">
    <location>
        <begin position="17"/>
        <end position="263"/>
    </location>
</feature>
<organism evidence="2 3">
    <name type="scientific">Phocaeicola acetigenes</name>
    <dbReference type="NCBI Taxonomy" id="3016083"/>
    <lineage>
        <taxon>Bacteria</taxon>
        <taxon>Pseudomonadati</taxon>
        <taxon>Bacteroidota</taxon>
        <taxon>Bacteroidia</taxon>
        <taxon>Bacteroidales</taxon>
        <taxon>Bacteroidaceae</taxon>
        <taxon>Phocaeicola</taxon>
    </lineage>
</organism>
<accession>A0ABT4PG77</accession>
<dbReference type="EMBL" id="JAPZVM010000003">
    <property type="protein sequence ID" value="MCZ8372057.1"/>
    <property type="molecule type" value="Genomic_DNA"/>
</dbReference>
<dbReference type="InterPro" id="IPR036691">
    <property type="entry name" value="Endo/exonu/phosph_ase_sf"/>
</dbReference>
<reference evidence="2" key="1">
    <citation type="submission" date="2022-12" db="EMBL/GenBank/DDBJ databases">
        <title>Phocaeicola acetigenes sp. nov., isolated feces from a healthy human.</title>
        <authorList>
            <person name="Do H."/>
            <person name="Ha Y.B."/>
            <person name="Kim J.-S."/>
            <person name="Suh M.K."/>
            <person name="Kim H.S."/>
            <person name="Lee J.-S."/>
        </authorList>
    </citation>
    <scope>NUCLEOTIDE SEQUENCE</scope>
    <source>
        <strain evidence="2">KGMB11183</strain>
    </source>
</reference>